<proteinExistence type="predicted"/>
<dbReference type="InterPro" id="IPR010318">
    <property type="entry name" value="S-Me-THD_N"/>
</dbReference>
<evidence type="ECO:0000313" key="4">
    <source>
        <dbReference type="Proteomes" id="UP001165283"/>
    </source>
</evidence>
<dbReference type="InterPro" id="IPR024071">
    <property type="entry name" value="S-Me-THD_C_sf"/>
</dbReference>
<evidence type="ECO:0000313" key="3">
    <source>
        <dbReference type="EMBL" id="MCO1655116.1"/>
    </source>
</evidence>
<organism evidence="3 4">
    <name type="scientific">Pseudonocardia humida</name>
    <dbReference type="NCBI Taxonomy" id="2800819"/>
    <lineage>
        <taxon>Bacteria</taxon>
        <taxon>Bacillati</taxon>
        <taxon>Actinomycetota</taxon>
        <taxon>Actinomycetes</taxon>
        <taxon>Pseudonocardiales</taxon>
        <taxon>Pseudonocardiaceae</taxon>
        <taxon>Pseudonocardia</taxon>
    </lineage>
</organism>
<dbReference type="Gene3D" id="2.40.390.10">
    <property type="entry name" value="CV3147-like"/>
    <property type="match status" value="1"/>
</dbReference>
<evidence type="ECO:0000259" key="2">
    <source>
        <dbReference type="Pfam" id="PF20906"/>
    </source>
</evidence>
<dbReference type="Pfam" id="PF06032">
    <property type="entry name" value="S-Me-THD_N"/>
    <property type="match status" value="1"/>
</dbReference>
<keyword evidence="4" id="KW-1185">Reference proteome</keyword>
<dbReference type="Proteomes" id="UP001165283">
    <property type="component" value="Unassembled WGS sequence"/>
</dbReference>
<dbReference type="Gene3D" id="3.40.1610.10">
    <property type="entry name" value="CV3147-like domain"/>
    <property type="match status" value="1"/>
</dbReference>
<dbReference type="InterPro" id="IPR027479">
    <property type="entry name" value="S-Me-THD_N_sf"/>
</dbReference>
<feature type="domain" description="S-Me-THD-like C-terminal" evidence="2">
    <location>
        <begin position="162"/>
        <end position="337"/>
    </location>
</feature>
<gene>
    <name evidence="3" type="ORF">KDL28_08600</name>
</gene>
<feature type="domain" description="S-Me-THD N-terminal" evidence="1">
    <location>
        <begin position="4"/>
        <end position="158"/>
    </location>
</feature>
<accession>A0ABT0ZWL4</accession>
<dbReference type="Pfam" id="PF20906">
    <property type="entry name" value="S-Me-THD_C"/>
    <property type="match status" value="1"/>
</dbReference>
<dbReference type="InterPro" id="IPR048350">
    <property type="entry name" value="S-Me-THD-like_C"/>
</dbReference>
<evidence type="ECO:0000259" key="1">
    <source>
        <dbReference type="Pfam" id="PF06032"/>
    </source>
</evidence>
<dbReference type="SUPFAM" id="SSF160991">
    <property type="entry name" value="CV3147-like"/>
    <property type="match status" value="1"/>
</dbReference>
<sequence>MRADDVDALVVGLSLLGSGGGGDAGVFATTLRRALGEGSIVLHPPAELGEASVVAVGMLGGTRMLTERLPSGQEIVGAVRALARWTGAEPEAVMALEAAGVNGVLAVAAAAELRLPLVDADLMGRALPRADQTTRAVAGGSLAPFAMAESGGRTVLLDRIDPVTLERVARAFIAQSGGWAGCAFAPTPASVVCEDACLGSLARALDLGRAHADAPPARIAEALGGRALGAGRAVEIARNASATFGRAGITVLDDTGPVLRLEAENEYLLALLDGEPVASCPDLLCVLDRRTGAPIAVDALRVGDDVTVVVLPGPRWWRERPERLVHVGPRAFGLDCDPVLM</sequence>
<comment type="caution">
    <text evidence="3">The sequence shown here is derived from an EMBL/GenBank/DDBJ whole genome shotgun (WGS) entry which is preliminary data.</text>
</comment>
<name>A0ABT0ZWL4_9PSEU</name>
<protein>
    <submittedName>
        <fullName evidence="3">DUF917 domain-containing protein</fullName>
    </submittedName>
</protein>
<dbReference type="EMBL" id="JAGSOV010000019">
    <property type="protein sequence ID" value="MCO1655116.1"/>
    <property type="molecule type" value="Genomic_DNA"/>
</dbReference>
<reference evidence="3" key="1">
    <citation type="submission" date="2021-04" db="EMBL/GenBank/DDBJ databases">
        <title>Pseudonocardia sp. nov., isolated from sandy soil of mangrove forest.</title>
        <authorList>
            <person name="Zan Z."/>
            <person name="Huang R."/>
            <person name="Liu W."/>
        </authorList>
    </citation>
    <scope>NUCLEOTIDE SEQUENCE</scope>
    <source>
        <strain evidence="3">S2-4</strain>
    </source>
</reference>